<evidence type="ECO:0000256" key="1">
    <source>
        <dbReference type="SAM" id="MobiDB-lite"/>
    </source>
</evidence>
<comment type="caution">
    <text evidence="2">The sequence shown here is derived from an EMBL/GenBank/DDBJ whole genome shotgun (WGS) entry which is preliminary data.</text>
</comment>
<evidence type="ECO:0000313" key="2">
    <source>
        <dbReference type="EMBL" id="RNI31591.1"/>
    </source>
</evidence>
<feature type="compositionally biased region" description="Basic and acidic residues" evidence="1">
    <location>
        <begin position="21"/>
        <end position="37"/>
    </location>
</feature>
<sequence length="228" mass="25781">MALILLASCQSNSPQPGASGEESRKQVTLQEKKRSQDHVLEKDTLNALQEEVIRKTSRNKEEAFRVFFSKFAQSIEQQQAEVFNQFIDPELGLYLIESPGAVPHFTFVTDIKTFRRANAQQGSFFTIREAFTDCKLEEVKELPTLTCAGENNNFTRQGCFVADAAVFRKSDAYKYADLPTEEQRRIAQHQAMASKTVLHTGSGFKFHFGQVKGQWRVLFADLMVPCSA</sequence>
<proteinExistence type="predicted"/>
<keyword evidence="3" id="KW-1185">Reference proteome</keyword>
<dbReference type="AlphaFoldDB" id="A0A3M9N1B7"/>
<accession>A0A3M9N1B7</accession>
<evidence type="ECO:0000313" key="3">
    <source>
        <dbReference type="Proteomes" id="UP000272117"/>
    </source>
</evidence>
<dbReference type="EMBL" id="RJJD01000001">
    <property type="protein sequence ID" value="RNI31591.1"/>
    <property type="molecule type" value="Genomic_DNA"/>
</dbReference>
<dbReference type="Proteomes" id="UP000272117">
    <property type="component" value="Unassembled WGS sequence"/>
</dbReference>
<name>A0A3M9N1B7_9BACT</name>
<protein>
    <submittedName>
        <fullName evidence="2">Uncharacterized protein</fullName>
    </submittedName>
</protein>
<organism evidence="2 3">
    <name type="scientific">Rufibacter latericius</name>
    <dbReference type="NCBI Taxonomy" id="2487040"/>
    <lineage>
        <taxon>Bacteria</taxon>
        <taxon>Pseudomonadati</taxon>
        <taxon>Bacteroidota</taxon>
        <taxon>Cytophagia</taxon>
        <taxon>Cytophagales</taxon>
        <taxon>Hymenobacteraceae</taxon>
        <taxon>Rufibacter</taxon>
    </lineage>
</organism>
<feature type="region of interest" description="Disordered" evidence="1">
    <location>
        <begin position="10"/>
        <end position="37"/>
    </location>
</feature>
<gene>
    <name evidence="2" type="ORF">EFB08_03490</name>
</gene>
<reference evidence="2 3" key="1">
    <citation type="submission" date="2018-11" db="EMBL/GenBank/DDBJ databases">
        <title>Rufibacter latericius sp. nov., isolated from water in Baiyang Lake.</title>
        <authorList>
            <person name="Yang Y."/>
        </authorList>
    </citation>
    <scope>NUCLEOTIDE SEQUENCE [LARGE SCALE GENOMIC DNA]</scope>
    <source>
        <strain evidence="2 3">R-22-1c-1</strain>
    </source>
</reference>